<gene>
    <name evidence="4" type="ORF">FKV70_20525</name>
</gene>
<evidence type="ECO:0000259" key="3">
    <source>
        <dbReference type="PROSITE" id="PS50110"/>
    </source>
</evidence>
<evidence type="ECO:0000313" key="4">
    <source>
        <dbReference type="EMBL" id="TQR97107.1"/>
    </source>
</evidence>
<dbReference type="InterPro" id="IPR001789">
    <property type="entry name" value="Sig_transdc_resp-reg_receiver"/>
</dbReference>
<protein>
    <submittedName>
        <fullName evidence="4">Response regulator transcription factor</fullName>
    </submittedName>
</protein>
<feature type="modified residue" description="4-aspartylphosphate" evidence="2">
    <location>
        <position position="52"/>
    </location>
</feature>
<reference evidence="4 5" key="1">
    <citation type="submission" date="2019-07" db="EMBL/GenBank/DDBJ databases">
        <title>Paenibacillus ottowii sp. nov. isolated from a fermentation system processing bovine manure.</title>
        <authorList>
            <person name="Velazquez L.F."/>
            <person name="Rajbanshi S."/>
            <person name="Guan S."/>
            <person name="Hinchee M."/>
            <person name="Welsh A."/>
        </authorList>
    </citation>
    <scope>NUCLEOTIDE SEQUENCE [LARGE SCALE GENOMIC DNA]</scope>
    <source>
        <strain evidence="4 5">MS2379</strain>
    </source>
</reference>
<dbReference type="EMBL" id="VIJZ01000009">
    <property type="protein sequence ID" value="TQR97107.1"/>
    <property type="molecule type" value="Genomic_DNA"/>
</dbReference>
<proteinExistence type="predicted"/>
<keyword evidence="5" id="KW-1185">Reference proteome</keyword>
<dbReference type="RefSeq" id="WP_142614073.1">
    <property type="nucleotide sequence ID" value="NZ_VIJZ01000009.1"/>
</dbReference>
<keyword evidence="1 2" id="KW-0597">Phosphoprotein</keyword>
<name>A0ABY3B2Q9_9BACL</name>
<sequence length="78" mass="8787">MDTVLVVADTPEIQDLIHVYLRNEGYFVIEAADGLEALDLIKSISFELVILDTGMLRTDSIQTCTEIWKMSNTPMILI</sequence>
<evidence type="ECO:0000256" key="1">
    <source>
        <dbReference type="ARBA" id="ARBA00022553"/>
    </source>
</evidence>
<evidence type="ECO:0000313" key="5">
    <source>
        <dbReference type="Proteomes" id="UP000319219"/>
    </source>
</evidence>
<dbReference type="InterPro" id="IPR050595">
    <property type="entry name" value="Bact_response_regulator"/>
</dbReference>
<comment type="caution">
    <text evidence="4">The sequence shown here is derived from an EMBL/GenBank/DDBJ whole genome shotgun (WGS) entry which is preliminary data.</text>
</comment>
<feature type="domain" description="Response regulatory" evidence="3">
    <location>
        <begin position="3"/>
        <end position="78"/>
    </location>
</feature>
<dbReference type="PROSITE" id="PS50110">
    <property type="entry name" value="RESPONSE_REGULATORY"/>
    <property type="match status" value="1"/>
</dbReference>
<dbReference type="SUPFAM" id="SSF52172">
    <property type="entry name" value="CheY-like"/>
    <property type="match status" value="1"/>
</dbReference>
<organism evidence="4 5">
    <name type="scientific">Paenibacillus ottowii</name>
    <dbReference type="NCBI Taxonomy" id="2315729"/>
    <lineage>
        <taxon>Bacteria</taxon>
        <taxon>Bacillati</taxon>
        <taxon>Bacillota</taxon>
        <taxon>Bacilli</taxon>
        <taxon>Bacillales</taxon>
        <taxon>Paenibacillaceae</taxon>
        <taxon>Paenibacillus</taxon>
    </lineage>
</organism>
<evidence type="ECO:0000256" key="2">
    <source>
        <dbReference type="PROSITE-ProRule" id="PRU00169"/>
    </source>
</evidence>
<dbReference type="PANTHER" id="PTHR44591">
    <property type="entry name" value="STRESS RESPONSE REGULATOR PROTEIN 1"/>
    <property type="match status" value="1"/>
</dbReference>
<dbReference type="Pfam" id="PF00072">
    <property type="entry name" value="Response_reg"/>
    <property type="match status" value="1"/>
</dbReference>
<dbReference type="InterPro" id="IPR011006">
    <property type="entry name" value="CheY-like_superfamily"/>
</dbReference>
<dbReference type="Proteomes" id="UP000319219">
    <property type="component" value="Unassembled WGS sequence"/>
</dbReference>
<dbReference type="PANTHER" id="PTHR44591:SF3">
    <property type="entry name" value="RESPONSE REGULATORY DOMAIN-CONTAINING PROTEIN"/>
    <property type="match status" value="1"/>
</dbReference>
<dbReference type="Gene3D" id="3.40.50.2300">
    <property type="match status" value="1"/>
</dbReference>
<accession>A0ABY3B2Q9</accession>